<gene>
    <name evidence="3" type="ORF">IFM89_005648</name>
    <name evidence="2" type="ORF">IFM89_016018</name>
</gene>
<feature type="non-terminal residue" evidence="2">
    <location>
        <position position="95"/>
    </location>
</feature>
<reference evidence="2 4" key="1">
    <citation type="submission" date="2020-10" db="EMBL/GenBank/DDBJ databases">
        <title>The Coptis chinensis genome and diversification of protoberbering-type alkaloids.</title>
        <authorList>
            <person name="Wang B."/>
            <person name="Shu S."/>
            <person name="Song C."/>
            <person name="Liu Y."/>
        </authorList>
    </citation>
    <scope>NUCLEOTIDE SEQUENCE [LARGE SCALE GENOMIC DNA]</scope>
    <source>
        <strain evidence="2">HL-2020</strain>
        <tissue evidence="2">Leaf</tissue>
    </source>
</reference>
<keyword evidence="4" id="KW-1185">Reference proteome</keyword>
<dbReference type="OrthoDB" id="1939272at2759"/>
<feature type="region of interest" description="Disordered" evidence="1">
    <location>
        <begin position="51"/>
        <end position="95"/>
    </location>
</feature>
<evidence type="ECO:0000256" key="1">
    <source>
        <dbReference type="SAM" id="MobiDB-lite"/>
    </source>
</evidence>
<accession>A0A835LHD8</accession>
<dbReference type="AlphaFoldDB" id="A0A835LHD8"/>
<dbReference type="EMBL" id="JADFTS010000001">
    <property type="protein sequence ID" value="KAF9623880.1"/>
    <property type="molecule type" value="Genomic_DNA"/>
</dbReference>
<dbReference type="Proteomes" id="UP000631114">
    <property type="component" value="Unassembled WGS sequence"/>
</dbReference>
<sequence length="95" mass="10123">RTADGRERTPTAVDPPEEEKFLGGTARTLQEHKTIHLSKTSHQIVKGVYDQSPATSIPQKPIYANGASKHSEIPSKNGIDGTKAAPVPIAQSPPS</sequence>
<evidence type="ECO:0000313" key="4">
    <source>
        <dbReference type="Proteomes" id="UP000631114"/>
    </source>
</evidence>
<name>A0A835LHD8_9MAGN</name>
<proteinExistence type="predicted"/>
<comment type="caution">
    <text evidence="2">The sequence shown here is derived from an EMBL/GenBank/DDBJ whole genome shotgun (WGS) entry which is preliminary data.</text>
</comment>
<protein>
    <submittedName>
        <fullName evidence="2">Uncharacterized protein</fullName>
    </submittedName>
</protein>
<organism evidence="2 4">
    <name type="scientific">Coptis chinensis</name>
    <dbReference type="NCBI Taxonomy" id="261450"/>
    <lineage>
        <taxon>Eukaryota</taxon>
        <taxon>Viridiplantae</taxon>
        <taxon>Streptophyta</taxon>
        <taxon>Embryophyta</taxon>
        <taxon>Tracheophyta</taxon>
        <taxon>Spermatophyta</taxon>
        <taxon>Magnoliopsida</taxon>
        <taxon>Ranunculales</taxon>
        <taxon>Ranunculaceae</taxon>
        <taxon>Coptidoideae</taxon>
        <taxon>Coptis</taxon>
    </lineage>
</organism>
<dbReference type="EMBL" id="JADFTS010000008">
    <property type="protein sequence ID" value="KAF9592567.1"/>
    <property type="molecule type" value="Genomic_DNA"/>
</dbReference>
<evidence type="ECO:0000313" key="3">
    <source>
        <dbReference type="EMBL" id="KAF9623880.1"/>
    </source>
</evidence>
<evidence type="ECO:0000313" key="2">
    <source>
        <dbReference type="EMBL" id="KAF9592567.1"/>
    </source>
</evidence>